<dbReference type="Proteomes" id="UP000093861">
    <property type="component" value="Unassembled WGS sequence"/>
</dbReference>
<gene>
    <name evidence="3" type="ORF">A5685_08355</name>
</gene>
<dbReference type="Pfam" id="PF11887">
    <property type="entry name" value="Mce4_CUP1"/>
    <property type="match status" value="1"/>
</dbReference>
<dbReference type="EMBL" id="LZJS01000128">
    <property type="protein sequence ID" value="OBH56387.1"/>
    <property type="molecule type" value="Genomic_DNA"/>
</dbReference>
<dbReference type="AlphaFoldDB" id="A0A1A2RXX7"/>
<evidence type="ECO:0000259" key="2">
    <source>
        <dbReference type="Pfam" id="PF11887"/>
    </source>
</evidence>
<evidence type="ECO:0000313" key="4">
    <source>
        <dbReference type="Proteomes" id="UP000093861"/>
    </source>
</evidence>
<dbReference type="InterPro" id="IPR003399">
    <property type="entry name" value="Mce/MlaD"/>
</dbReference>
<accession>A0A1A2RXX7</accession>
<dbReference type="InterPro" id="IPR052336">
    <property type="entry name" value="MlaD_Phospholipid_Transporter"/>
</dbReference>
<dbReference type="PANTHER" id="PTHR33371:SF17">
    <property type="entry name" value="MCE-FAMILY PROTEIN MCE1B"/>
    <property type="match status" value="1"/>
</dbReference>
<proteinExistence type="predicted"/>
<sequence length="355" mass="38335">MRKHLGALWKFAVAVVVSGLLLVVISNVIRQPVAGETRSYSAEFTDISGLHEGADVRVRGVRVGKVQSLALNRSQGRTVARVQFTLERRYSIVPTSRLAVKFQALTGLRYIDVADASEGRVPNPMTTIPTSMTVPSFDVTVLFNGLQPVLATLDPSEINTFTENVSTFLAGDGNGLGPMLDSIKRLTALVSDRESVVATIMRNLQRVAADIRGKSDAVPKVLDQVRIVADSAMTVLDEFRKSQIYGPAFTGEVSRMLDGAGLDSGEYTPPIDSTPTEQIVAPDYKPGWDPAKAFDKAITNVYNEIDGIKRIPVVWENIPEPPAAGTPAPCSKGQAVLPIPVDVLLNGRKVLICNQ</sequence>
<organism evidence="3 4">
    <name type="scientific">Mycobacterium colombiense</name>
    <dbReference type="NCBI Taxonomy" id="339268"/>
    <lineage>
        <taxon>Bacteria</taxon>
        <taxon>Bacillati</taxon>
        <taxon>Actinomycetota</taxon>
        <taxon>Actinomycetes</taxon>
        <taxon>Mycobacteriales</taxon>
        <taxon>Mycobacteriaceae</taxon>
        <taxon>Mycobacterium</taxon>
        <taxon>Mycobacterium avium complex (MAC)</taxon>
    </lineage>
</organism>
<dbReference type="GO" id="GO:0005576">
    <property type="term" value="C:extracellular region"/>
    <property type="evidence" value="ECO:0007669"/>
    <property type="project" value="TreeGrafter"/>
</dbReference>
<evidence type="ECO:0000259" key="1">
    <source>
        <dbReference type="Pfam" id="PF02470"/>
    </source>
</evidence>
<feature type="domain" description="Mammalian cell entry C-terminal" evidence="2">
    <location>
        <begin position="124"/>
        <end position="228"/>
    </location>
</feature>
<feature type="domain" description="Mce/MlaD" evidence="1">
    <location>
        <begin position="37"/>
        <end position="114"/>
    </location>
</feature>
<reference evidence="3 4" key="1">
    <citation type="submission" date="2016-06" db="EMBL/GenBank/DDBJ databases">
        <authorList>
            <person name="Kjaerup R.B."/>
            <person name="Dalgaard T.S."/>
            <person name="Juul-Madsen H.R."/>
        </authorList>
    </citation>
    <scope>NUCLEOTIDE SEQUENCE [LARGE SCALE GENOMIC DNA]</scope>
    <source>
        <strain evidence="3 4">E2464</strain>
    </source>
</reference>
<dbReference type="PANTHER" id="PTHR33371">
    <property type="entry name" value="INTERMEMBRANE PHOSPHOLIPID TRANSPORT SYSTEM BINDING PROTEIN MLAD-RELATED"/>
    <property type="match status" value="1"/>
</dbReference>
<protein>
    <submittedName>
        <fullName evidence="3">Mammalian cell entry protein</fullName>
    </submittedName>
</protein>
<dbReference type="InterPro" id="IPR024516">
    <property type="entry name" value="Mce_C"/>
</dbReference>
<evidence type="ECO:0000313" key="3">
    <source>
        <dbReference type="EMBL" id="OBH56387.1"/>
    </source>
</evidence>
<dbReference type="GO" id="GO:0051701">
    <property type="term" value="P:biological process involved in interaction with host"/>
    <property type="evidence" value="ECO:0007669"/>
    <property type="project" value="TreeGrafter"/>
</dbReference>
<comment type="caution">
    <text evidence="3">The sequence shown here is derived from an EMBL/GenBank/DDBJ whole genome shotgun (WGS) entry which is preliminary data.</text>
</comment>
<name>A0A1A2RXX7_9MYCO</name>
<dbReference type="RefSeq" id="WP_064953206.1">
    <property type="nucleotide sequence ID" value="NZ_LZJS01000128.1"/>
</dbReference>
<dbReference type="Pfam" id="PF02470">
    <property type="entry name" value="MlaD"/>
    <property type="match status" value="1"/>
</dbReference>